<dbReference type="PANTHER" id="PTHR14360">
    <property type="entry name" value="PROTEIN FMP32, MITOCHONDRIAL"/>
    <property type="match status" value="1"/>
</dbReference>
<comment type="caution">
    <text evidence="9">The sequence shown here is derived from an EMBL/GenBank/DDBJ whole genome shotgun (WGS) entry which is preliminary data.</text>
</comment>
<evidence type="ECO:0000256" key="2">
    <source>
        <dbReference type="ARBA" id="ARBA00004370"/>
    </source>
</evidence>
<dbReference type="EMBL" id="JBCNJP010000007">
    <property type="protein sequence ID" value="KAK9076683.1"/>
    <property type="molecule type" value="Genomic_DNA"/>
</dbReference>
<dbReference type="GO" id="GO:0005739">
    <property type="term" value="C:mitochondrion"/>
    <property type="evidence" value="ECO:0007669"/>
    <property type="project" value="UniProtKB-SubCell"/>
</dbReference>
<evidence type="ECO:0000256" key="4">
    <source>
        <dbReference type="ARBA" id="ARBA00022989"/>
    </source>
</evidence>
<evidence type="ECO:0000256" key="5">
    <source>
        <dbReference type="ARBA" id="ARBA00023054"/>
    </source>
</evidence>
<protein>
    <submittedName>
        <fullName evidence="9">Uncharacterized protein</fullName>
    </submittedName>
</protein>
<gene>
    <name evidence="9" type="ORF">SSX86_005017</name>
</gene>
<evidence type="ECO:0000256" key="7">
    <source>
        <dbReference type="ARBA" id="ARBA00023136"/>
    </source>
</evidence>
<feature type="region of interest" description="Disordered" evidence="8">
    <location>
        <begin position="1"/>
        <end position="53"/>
    </location>
</feature>
<evidence type="ECO:0000256" key="6">
    <source>
        <dbReference type="ARBA" id="ARBA00023128"/>
    </source>
</evidence>
<evidence type="ECO:0000256" key="3">
    <source>
        <dbReference type="ARBA" id="ARBA00022692"/>
    </source>
</evidence>
<proteinExistence type="predicted"/>
<keyword evidence="7" id="KW-0472">Membrane</keyword>
<dbReference type="GO" id="GO:0016020">
    <property type="term" value="C:membrane"/>
    <property type="evidence" value="ECO:0007669"/>
    <property type="project" value="UniProtKB-SubCell"/>
</dbReference>
<evidence type="ECO:0000313" key="10">
    <source>
        <dbReference type="Proteomes" id="UP001408789"/>
    </source>
</evidence>
<keyword evidence="3" id="KW-0812">Transmembrane</keyword>
<sequence>MNFEAVEMESRKRKHTGRKEPLSVGGWREQSTAGRRRAAIGPSDGRRRQGGPGFCRKEMAAAIMKRAIGLVSRRQTPYEYRRHLSQIVNPTGTTRAAVKSLETQGAPSNEAEAITSGVTNVGKDSLEFKDGLEYLQEARPTKISDELKASIEAYDAKFFKEIHEFRAQLVKTKNDAVKCCLAVIAVTSAVGFSVVRVASEN</sequence>
<reference evidence="9 10" key="1">
    <citation type="submission" date="2024-04" db="EMBL/GenBank/DDBJ databases">
        <title>The reference genome of an endangered Asteraceae, Deinandra increscens subsp. villosa, native to the Central Coast of California.</title>
        <authorList>
            <person name="Guilliams M."/>
            <person name="Hasenstab-Lehman K."/>
            <person name="Meyer R."/>
            <person name="Mcevoy S."/>
        </authorList>
    </citation>
    <scope>NUCLEOTIDE SEQUENCE [LARGE SCALE GENOMIC DNA]</scope>
    <source>
        <tissue evidence="9">Leaf</tissue>
    </source>
</reference>
<dbReference type="InterPro" id="IPR024461">
    <property type="entry name" value="CCDC90-like"/>
</dbReference>
<accession>A0AAP0DP80</accession>
<dbReference type="PANTHER" id="PTHR14360:SF1">
    <property type="entry name" value="PROTEIN FMP32, MITOCHONDRIAL"/>
    <property type="match status" value="1"/>
</dbReference>
<dbReference type="AlphaFoldDB" id="A0AAP0DP80"/>
<evidence type="ECO:0000256" key="8">
    <source>
        <dbReference type="SAM" id="MobiDB-lite"/>
    </source>
</evidence>
<comment type="subcellular location">
    <subcellularLocation>
        <location evidence="2">Membrane</location>
    </subcellularLocation>
    <subcellularLocation>
        <location evidence="1">Mitochondrion</location>
    </subcellularLocation>
</comment>
<keyword evidence="5" id="KW-0175">Coiled coil</keyword>
<organism evidence="9 10">
    <name type="scientific">Deinandra increscens subsp. villosa</name>
    <dbReference type="NCBI Taxonomy" id="3103831"/>
    <lineage>
        <taxon>Eukaryota</taxon>
        <taxon>Viridiplantae</taxon>
        <taxon>Streptophyta</taxon>
        <taxon>Embryophyta</taxon>
        <taxon>Tracheophyta</taxon>
        <taxon>Spermatophyta</taxon>
        <taxon>Magnoliopsida</taxon>
        <taxon>eudicotyledons</taxon>
        <taxon>Gunneridae</taxon>
        <taxon>Pentapetalae</taxon>
        <taxon>asterids</taxon>
        <taxon>campanulids</taxon>
        <taxon>Asterales</taxon>
        <taxon>Asteraceae</taxon>
        <taxon>Asteroideae</taxon>
        <taxon>Heliantheae alliance</taxon>
        <taxon>Madieae</taxon>
        <taxon>Madiinae</taxon>
        <taxon>Deinandra</taxon>
    </lineage>
</organism>
<keyword evidence="10" id="KW-1185">Reference proteome</keyword>
<name>A0AAP0DP80_9ASTR</name>
<evidence type="ECO:0000256" key="1">
    <source>
        <dbReference type="ARBA" id="ARBA00004173"/>
    </source>
</evidence>
<evidence type="ECO:0000313" key="9">
    <source>
        <dbReference type="EMBL" id="KAK9076683.1"/>
    </source>
</evidence>
<keyword evidence="6" id="KW-0496">Mitochondrion</keyword>
<dbReference type="Proteomes" id="UP001408789">
    <property type="component" value="Unassembled WGS sequence"/>
</dbReference>
<keyword evidence="4" id="KW-1133">Transmembrane helix</keyword>